<dbReference type="InterPro" id="IPR001606">
    <property type="entry name" value="ARID_dom"/>
</dbReference>
<dbReference type="Gene3D" id="1.10.150.60">
    <property type="entry name" value="ARID DNA-binding domain"/>
    <property type="match status" value="1"/>
</dbReference>
<organism evidence="2 3">
    <name type="scientific">Dorcoceras hygrometricum</name>
    <dbReference type="NCBI Taxonomy" id="472368"/>
    <lineage>
        <taxon>Eukaryota</taxon>
        <taxon>Viridiplantae</taxon>
        <taxon>Streptophyta</taxon>
        <taxon>Embryophyta</taxon>
        <taxon>Tracheophyta</taxon>
        <taxon>Spermatophyta</taxon>
        <taxon>Magnoliopsida</taxon>
        <taxon>eudicotyledons</taxon>
        <taxon>Gunneridae</taxon>
        <taxon>Pentapetalae</taxon>
        <taxon>asterids</taxon>
        <taxon>lamiids</taxon>
        <taxon>Lamiales</taxon>
        <taxon>Gesneriaceae</taxon>
        <taxon>Didymocarpoideae</taxon>
        <taxon>Trichosporeae</taxon>
        <taxon>Loxocarpinae</taxon>
        <taxon>Dorcoceras</taxon>
    </lineage>
</organism>
<keyword evidence="3" id="KW-1185">Reference proteome</keyword>
<gene>
    <name evidence="2" type="ORF">F511_11608</name>
</gene>
<dbReference type="PROSITE" id="PS51011">
    <property type="entry name" value="ARID"/>
    <property type="match status" value="1"/>
</dbReference>
<dbReference type="InterPro" id="IPR045303">
    <property type="entry name" value="ARID_HMGB9-like"/>
</dbReference>
<dbReference type="OrthoDB" id="338531at2759"/>
<accession>A0A2Z7B7A0</accession>
<evidence type="ECO:0000313" key="2">
    <source>
        <dbReference type="EMBL" id="KZV27605.1"/>
    </source>
</evidence>
<dbReference type="CDD" id="cd16872">
    <property type="entry name" value="ARID_HMGB9-like"/>
    <property type="match status" value="1"/>
</dbReference>
<dbReference type="SMART" id="SM00501">
    <property type="entry name" value="BRIGHT"/>
    <property type="match status" value="1"/>
</dbReference>
<dbReference type="Pfam" id="PF01388">
    <property type="entry name" value="ARID"/>
    <property type="match status" value="1"/>
</dbReference>
<evidence type="ECO:0000313" key="3">
    <source>
        <dbReference type="Proteomes" id="UP000250235"/>
    </source>
</evidence>
<reference evidence="2 3" key="1">
    <citation type="journal article" date="2015" name="Proc. Natl. Acad. Sci. U.S.A.">
        <title>The resurrection genome of Boea hygrometrica: A blueprint for survival of dehydration.</title>
        <authorList>
            <person name="Xiao L."/>
            <person name="Yang G."/>
            <person name="Zhang L."/>
            <person name="Yang X."/>
            <person name="Zhao S."/>
            <person name="Ji Z."/>
            <person name="Zhou Q."/>
            <person name="Hu M."/>
            <person name="Wang Y."/>
            <person name="Chen M."/>
            <person name="Xu Y."/>
            <person name="Jin H."/>
            <person name="Xiao X."/>
            <person name="Hu G."/>
            <person name="Bao F."/>
            <person name="Hu Y."/>
            <person name="Wan P."/>
            <person name="Li L."/>
            <person name="Deng X."/>
            <person name="Kuang T."/>
            <person name="Xiang C."/>
            <person name="Zhu J.K."/>
            <person name="Oliver M.J."/>
            <person name="He Y."/>
        </authorList>
    </citation>
    <scope>NUCLEOTIDE SEQUENCE [LARGE SCALE GENOMIC DNA]</scope>
    <source>
        <strain evidence="3">cv. XS01</strain>
    </source>
</reference>
<evidence type="ECO:0000259" key="1">
    <source>
        <dbReference type="PROSITE" id="PS51011"/>
    </source>
</evidence>
<sequence length="228" mass="25558">MSSNPPSEKPRTEECSYSKPEAEYQEILQNPDIFLQKLKAFHSFRGTKFRIPTMGGNRLDLHLLFVEVTSRGGIEKVLRDRRWKEITGAFKFPSSITNASFVLRKYYLSLLHHFEQIYYLRKEEPAIFVSASKSSNGFTLSHSLNGAAPNQFLANPTLDDSSIVTGAIDGKFDDGYLITVNLGSEEFKGVLYHIPTSPNTSQGVSISHDAEYHAHEKGIVDNIGKLLS</sequence>
<dbReference type="AlphaFoldDB" id="A0A2Z7B7A0"/>
<dbReference type="PANTHER" id="PTHR46691">
    <property type="entry name" value="HIGH MOBILITY GROUP B PROTEIN 9"/>
    <property type="match status" value="1"/>
</dbReference>
<feature type="domain" description="ARID" evidence="1">
    <location>
        <begin position="28"/>
        <end position="119"/>
    </location>
</feature>
<dbReference type="InterPro" id="IPR036431">
    <property type="entry name" value="ARID_dom_sf"/>
</dbReference>
<dbReference type="PANTHER" id="PTHR46691:SF6">
    <property type="entry name" value="HIGH MOBILITY GROUP B PROTEIN 10-RELATED"/>
    <property type="match status" value="1"/>
</dbReference>
<proteinExistence type="predicted"/>
<dbReference type="EMBL" id="KV010623">
    <property type="protein sequence ID" value="KZV27605.1"/>
    <property type="molecule type" value="Genomic_DNA"/>
</dbReference>
<name>A0A2Z7B7A0_9LAMI</name>
<dbReference type="SUPFAM" id="SSF46774">
    <property type="entry name" value="ARID-like"/>
    <property type="match status" value="1"/>
</dbReference>
<dbReference type="SMART" id="SM01014">
    <property type="entry name" value="ARID"/>
    <property type="match status" value="1"/>
</dbReference>
<dbReference type="GO" id="GO:0003677">
    <property type="term" value="F:DNA binding"/>
    <property type="evidence" value="ECO:0007669"/>
    <property type="project" value="InterPro"/>
</dbReference>
<dbReference type="Proteomes" id="UP000250235">
    <property type="component" value="Unassembled WGS sequence"/>
</dbReference>
<protein>
    <submittedName>
        <fullName evidence="2">Transcription factor</fullName>
    </submittedName>
</protein>